<name>A0A0J6FXR0_9BACL</name>
<protein>
    <submittedName>
        <fullName evidence="9">Uncharacterized protein</fullName>
    </submittedName>
</protein>
<dbReference type="STRING" id="157733.AB986_07770"/>
<keyword evidence="6 8" id="KW-1133">Transmembrane helix</keyword>
<feature type="transmembrane region" description="Helical" evidence="8">
    <location>
        <begin position="39"/>
        <end position="61"/>
    </location>
</feature>
<evidence type="ECO:0000313" key="9">
    <source>
        <dbReference type="EMBL" id="KMM39117.1"/>
    </source>
</evidence>
<proteinExistence type="inferred from homology"/>
<evidence type="ECO:0000256" key="5">
    <source>
        <dbReference type="ARBA" id="ARBA00022692"/>
    </source>
</evidence>
<feature type="transmembrane region" description="Helical" evidence="8">
    <location>
        <begin position="81"/>
        <end position="101"/>
    </location>
</feature>
<dbReference type="GO" id="GO:0009847">
    <property type="term" value="P:spore germination"/>
    <property type="evidence" value="ECO:0007669"/>
    <property type="project" value="InterPro"/>
</dbReference>
<comment type="subcellular location">
    <subcellularLocation>
        <location evidence="1">Membrane</location>
        <topology evidence="1">Multi-pass membrane protein</topology>
    </subcellularLocation>
</comment>
<sequence length="362" mass="40701">MNEKQPSLPIIIFLISTIIGVGIVTLPRQTALIVGQPNMWVSVIFGSIVAFLNACLIFMLIKRFPKQTLFDFAPKVVGKWIGKLFSLIFVMYAISISAFIIRTMSEIVNYYLLDRTPNSVVLAVLVLSCMYLVSSGLSNILMFFQLYFPIIISMFIILTILSIKSIEVTHLRPIFVNDGLELLKGTNTTFFSFVGYELIMVLSGYQTFTKWRCMTKIIGISLGSVCAIYVLFFILNIGILSIGELKVITFPTIEMAKTIEYQGFFFERFELLFLFGWIVTIFTTLTAYYYSALLGVCKIINCKRNICLNTLVGTAIFSLALVPSGITELFSSATYLNNLSYAALIGIPFILLVISFAKEKFQ</sequence>
<evidence type="ECO:0000256" key="2">
    <source>
        <dbReference type="ARBA" id="ARBA00007998"/>
    </source>
</evidence>
<dbReference type="OrthoDB" id="2716906at2"/>
<feature type="transmembrane region" description="Helical" evidence="8">
    <location>
        <begin position="217"/>
        <end position="242"/>
    </location>
</feature>
<comment type="caution">
    <text evidence="9">The sequence shown here is derived from an EMBL/GenBank/DDBJ whole genome shotgun (WGS) entry which is preliminary data.</text>
</comment>
<evidence type="ECO:0000256" key="7">
    <source>
        <dbReference type="ARBA" id="ARBA00023136"/>
    </source>
</evidence>
<feature type="transmembrane region" description="Helical" evidence="8">
    <location>
        <begin position="338"/>
        <end position="357"/>
    </location>
</feature>
<evidence type="ECO:0000313" key="10">
    <source>
        <dbReference type="Proteomes" id="UP000035996"/>
    </source>
</evidence>
<dbReference type="PANTHER" id="PTHR34975:SF2">
    <property type="entry name" value="SPORE GERMINATION PROTEIN A2"/>
    <property type="match status" value="1"/>
</dbReference>
<dbReference type="EMBL" id="LELK01000001">
    <property type="protein sequence ID" value="KMM39117.1"/>
    <property type="molecule type" value="Genomic_DNA"/>
</dbReference>
<accession>A0A0J6FXR0</accession>
<gene>
    <name evidence="9" type="ORF">AB986_07770</name>
</gene>
<dbReference type="Pfam" id="PF03845">
    <property type="entry name" value="Spore_permease"/>
    <property type="match status" value="1"/>
</dbReference>
<organism evidence="9 10">
    <name type="scientific">Guptibacillus hwajinpoensis</name>
    <dbReference type="NCBI Taxonomy" id="208199"/>
    <lineage>
        <taxon>Bacteria</taxon>
        <taxon>Bacillati</taxon>
        <taxon>Bacillota</taxon>
        <taxon>Bacilli</taxon>
        <taxon>Bacillales</taxon>
        <taxon>Guptibacillaceae</taxon>
        <taxon>Guptibacillus</taxon>
    </lineage>
</organism>
<dbReference type="RefSeq" id="WP_048310287.1">
    <property type="nucleotide sequence ID" value="NZ_CP119526.1"/>
</dbReference>
<dbReference type="Gene3D" id="1.20.1740.10">
    <property type="entry name" value="Amino acid/polyamine transporter I"/>
    <property type="match status" value="1"/>
</dbReference>
<feature type="transmembrane region" description="Helical" evidence="8">
    <location>
        <begin position="146"/>
        <end position="166"/>
    </location>
</feature>
<dbReference type="NCBIfam" id="TIGR00912">
    <property type="entry name" value="2A0309"/>
    <property type="match status" value="1"/>
</dbReference>
<feature type="transmembrane region" description="Helical" evidence="8">
    <location>
        <begin position="306"/>
        <end position="326"/>
    </location>
</feature>
<reference evidence="9" key="1">
    <citation type="submission" date="2015-06" db="EMBL/GenBank/DDBJ databases">
        <authorList>
            <person name="Liu B."/>
            <person name="Wang J."/>
            <person name="Zhu Y."/>
            <person name="Liu G."/>
            <person name="Chen Q."/>
            <person name="Zheng C."/>
            <person name="Che J."/>
            <person name="Ge C."/>
            <person name="Shi H."/>
            <person name="Pan Z."/>
            <person name="Liu X."/>
        </authorList>
    </citation>
    <scope>NUCLEOTIDE SEQUENCE [LARGE SCALE GENOMIC DNA]</scope>
    <source>
        <strain evidence="9">DSM 16346</strain>
    </source>
</reference>
<dbReference type="Proteomes" id="UP000035996">
    <property type="component" value="Unassembled WGS sequence"/>
</dbReference>
<keyword evidence="10" id="KW-1185">Reference proteome</keyword>
<evidence type="ECO:0000256" key="8">
    <source>
        <dbReference type="SAM" id="Phobius"/>
    </source>
</evidence>
<feature type="transmembrane region" description="Helical" evidence="8">
    <location>
        <begin position="121"/>
        <end position="141"/>
    </location>
</feature>
<keyword evidence="3" id="KW-0813">Transport</keyword>
<feature type="transmembrane region" description="Helical" evidence="8">
    <location>
        <begin position="186"/>
        <end position="205"/>
    </location>
</feature>
<evidence type="ECO:0000256" key="6">
    <source>
        <dbReference type="ARBA" id="ARBA00022989"/>
    </source>
</evidence>
<keyword evidence="5 8" id="KW-0812">Transmembrane</keyword>
<feature type="transmembrane region" description="Helical" evidence="8">
    <location>
        <begin position="7"/>
        <end position="27"/>
    </location>
</feature>
<evidence type="ECO:0000256" key="1">
    <source>
        <dbReference type="ARBA" id="ARBA00004141"/>
    </source>
</evidence>
<dbReference type="AlphaFoldDB" id="A0A0J6FXR0"/>
<dbReference type="InterPro" id="IPR004761">
    <property type="entry name" value="Spore_GerAB"/>
</dbReference>
<keyword evidence="7 8" id="KW-0472">Membrane</keyword>
<dbReference type="GO" id="GO:0016020">
    <property type="term" value="C:membrane"/>
    <property type="evidence" value="ECO:0007669"/>
    <property type="project" value="UniProtKB-SubCell"/>
</dbReference>
<comment type="similarity">
    <text evidence="2">Belongs to the amino acid-polyamine-organocation (APC) superfamily. Spore germination protein (SGP) (TC 2.A.3.9) family.</text>
</comment>
<evidence type="ECO:0000256" key="3">
    <source>
        <dbReference type="ARBA" id="ARBA00022448"/>
    </source>
</evidence>
<dbReference type="PANTHER" id="PTHR34975">
    <property type="entry name" value="SPORE GERMINATION PROTEIN A2"/>
    <property type="match status" value="1"/>
</dbReference>
<feature type="transmembrane region" description="Helical" evidence="8">
    <location>
        <begin position="271"/>
        <end position="294"/>
    </location>
</feature>
<evidence type="ECO:0000256" key="4">
    <source>
        <dbReference type="ARBA" id="ARBA00022544"/>
    </source>
</evidence>
<keyword evidence="4" id="KW-0309">Germination</keyword>